<evidence type="ECO:0000256" key="2">
    <source>
        <dbReference type="ARBA" id="ARBA00023315"/>
    </source>
</evidence>
<keyword evidence="2 4" id="KW-0012">Acyltransferase</keyword>
<dbReference type="EMBL" id="JBHULR010000015">
    <property type="protein sequence ID" value="MFD2549558.1"/>
    <property type="molecule type" value="Genomic_DNA"/>
</dbReference>
<dbReference type="PROSITE" id="PS51186">
    <property type="entry name" value="GNAT"/>
    <property type="match status" value="1"/>
</dbReference>
<dbReference type="GO" id="GO:0016746">
    <property type="term" value="F:acyltransferase activity"/>
    <property type="evidence" value="ECO:0007669"/>
    <property type="project" value="UniProtKB-KW"/>
</dbReference>
<reference evidence="5" key="1">
    <citation type="journal article" date="2019" name="Int. J. Syst. Evol. Microbiol.">
        <title>The Global Catalogue of Microorganisms (GCM) 10K type strain sequencing project: providing services to taxonomists for standard genome sequencing and annotation.</title>
        <authorList>
            <consortium name="The Broad Institute Genomics Platform"/>
            <consortium name="The Broad Institute Genome Sequencing Center for Infectious Disease"/>
            <person name="Wu L."/>
            <person name="Ma J."/>
        </authorList>
    </citation>
    <scope>NUCLEOTIDE SEQUENCE [LARGE SCALE GENOMIC DNA]</scope>
    <source>
        <strain evidence="5">KCTC 42662</strain>
    </source>
</reference>
<dbReference type="Pfam" id="PF13508">
    <property type="entry name" value="Acetyltransf_7"/>
    <property type="match status" value="1"/>
</dbReference>
<gene>
    <name evidence="4" type="ORF">ACFSR5_18050</name>
</gene>
<feature type="domain" description="N-acetyltransferase" evidence="3">
    <location>
        <begin position="3"/>
        <end position="145"/>
    </location>
</feature>
<accession>A0ABW5KMQ0</accession>
<dbReference type="PANTHER" id="PTHR43800">
    <property type="entry name" value="PEPTIDYL-LYSINE N-ACETYLTRANSFERASE YJAB"/>
    <property type="match status" value="1"/>
</dbReference>
<dbReference type="InterPro" id="IPR016181">
    <property type="entry name" value="Acyl_CoA_acyltransferase"/>
</dbReference>
<protein>
    <submittedName>
        <fullName evidence="4">GNAT family N-acetyltransferase</fullName>
        <ecNumber evidence="4">2.3.1.-</ecNumber>
    </submittedName>
</protein>
<dbReference type="PANTHER" id="PTHR43800:SF1">
    <property type="entry name" value="PEPTIDYL-LYSINE N-ACETYLTRANSFERASE YJAB"/>
    <property type="match status" value="1"/>
</dbReference>
<dbReference type="CDD" id="cd04301">
    <property type="entry name" value="NAT_SF"/>
    <property type="match status" value="1"/>
</dbReference>
<keyword evidence="1 4" id="KW-0808">Transferase</keyword>
<sequence length="150" mass="17063">MTNQIYKAVPSQLPRLIELWESSIRASHHFLSEEDIGFYRELIRTYLPLMDVYCIDENGAAIGFAGLSEGMLEALFVHPGYTGKGIGKQLLLFAVHEKGIRRVDVNEQNQQALSFYEHFGFTIIGRSELDPSGRPYPILMLQLGEEEIQM</sequence>
<dbReference type="RefSeq" id="WP_380905875.1">
    <property type="nucleotide sequence ID" value="NZ_JBHUEG010000012.1"/>
</dbReference>
<keyword evidence="5" id="KW-1185">Reference proteome</keyword>
<organism evidence="4 5">
    <name type="scientific">Sphingobacterium suaedae</name>
    <dbReference type="NCBI Taxonomy" id="1686402"/>
    <lineage>
        <taxon>Bacteria</taxon>
        <taxon>Pseudomonadati</taxon>
        <taxon>Bacteroidota</taxon>
        <taxon>Sphingobacteriia</taxon>
        <taxon>Sphingobacteriales</taxon>
        <taxon>Sphingobacteriaceae</taxon>
        <taxon>Sphingobacterium</taxon>
    </lineage>
</organism>
<dbReference type="SUPFAM" id="SSF55729">
    <property type="entry name" value="Acyl-CoA N-acyltransferases (Nat)"/>
    <property type="match status" value="1"/>
</dbReference>
<proteinExistence type="predicted"/>
<evidence type="ECO:0000256" key="1">
    <source>
        <dbReference type="ARBA" id="ARBA00022679"/>
    </source>
</evidence>
<dbReference type="Proteomes" id="UP001597545">
    <property type="component" value="Unassembled WGS sequence"/>
</dbReference>
<name>A0ABW5KMQ0_9SPHI</name>
<dbReference type="Gene3D" id="3.40.630.30">
    <property type="match status" value="1"/>
</dbReference>
<evidence type="ECO:0000259" key="3">
    <source>
        <dbReference type="PROSITE" id="PS51186"/>
    </source>
</evidence>
<evidence type="ECO:0000313" key="4">
    <source>
        <dbReference type="EMBL" id="MFD2549558.1"/>
    </source>
</evidence>
<comment type="caution">
    <text evidence="4">The sequence shown here is derived from an EMBL/GenBank/DDBJ whole genome shotgun (WGS) entry which is preliminary data.</text>
</comment>
<dbReference type="EC" id="2.3.1.-" evidence="4"/>
<evidence type="ECO:0000313" key="5">
    <source>
        <dbReference type="Proteomes" id="UP001597545"/>
    </source>
</evidence>
<dbReference type="InterPro" id="IPR000182">
    <property type="entry name" value="GNAT_dom"/>
</dbReference>